<comment type="caution">
    <text evidence="1">The sequence shown here is derived from an EMBL/GenBank/DDBJ whole genome shotgun (WGS) entry which is preliminary data.</text>
</comment>
<evidence type="ECO:0000313" key="2">
    <source>
        <dbReference type="Proteomes" id="UP000009311"/>
    </source>
</evidence>
<gene>
    <name evidence="1" type="ORF">BN53_02720</name>
</gene>
<keyword evidence="2" id="KW-1185">Reference proteome</keyword>
<protein>
    <submittedName>
        <fullName evidence="1">Uncharacterized protein</fullName>
    </submittedName>
</protein>
<dbReference type="AlphaFoldDB" id="I7JXW8"/>
<dbReference type="Proteomes" id="UP000009311">
    <property type="component" value="Unassembled WGS sequence"/>
</dbReference>
<accession>I7JXW8</accession>
<dbReference type="RefSeq" id="WP_009559560.1">
    <property type="nucleotide sequence ID" value="NZ_AYZN01000015.1"/>
</dbReference>
<dbReference type="EMBL" id="CAKD01000016">
    <property type="protein sequence ID" value="CCI85010.1"/>
    <property type="molecule type" value="Genomic_DNA"/>
</dbReference>
<organism evidence="1 2">
    <name type="scientific">Lactobacillus pasteurii DSM 23907 = CRBIP 24.76</name>
    <dbReference type="NCBI Taxonomy" id="1423790"/>
    <lineage>
        <taxon>Bacteria</taxon>
        <taxon>Bacillati</taxon>
        <taxon>Bacillota</taxon>
        <taxon>Bacilli</taxon>
        <taxon>Lactobacillales</taxon>
        <taxon>Lactobacillaceae</taxon>
        <taxon>Lactobacillus</taxon>
    </lineage>
</organism>
<proteinExistence type="predicted"/>
<sequence>MLLTMSIPPKDIKEKVHQRYLDFDQSKLDDIIAEQKKELGIS</sequence>
<evidence type="ECO:0000313" key="1">
    <source>
        <dbReference type="EMBL" id="CCI85010.1"/>
    </source>
</evidence>
<name>I7JXW8_9LACO</name>
<reference evidence="1 2" key="1">
    <citation type="submission" date="2012-06" db="EMBL/GenBank/DDBJ databases">
        <title>Draft Genome Sequence of Lactobacillus pasteurii CRBIP 24.76T.</title>
        <authorList>
            <person name="Cousin S."/>
            <person name="Bouchier C."/>
            <person name="Loux V."/>
            <person name="Ma L."/>
            <person name="Creno S."/>
            <person name="Bizet C."/>
            <person name="Clermont D."/>
        </authorList>
    </citation>
    <scope>NUCLEOTIDE SEQUENCE [LARGE SCALE GENOMIC DNA]</scope>
    <source>
        <strain evidence="2">CRBIP 24.76T</strain>
    </source>
</reference>